<comment type="caution">
    <text evidence="1">The sequence shown here is derived from an EMBL/GenBank/DDBJ whole genome shotgun (WGS) entry which is preliminary data.</text>
</comment>
<evidence type="ECO:0000313" key="2">
    <source>
        <dbReference type="Proteomes" id="UP000215902"/>
    </source>
</evidence>
<dbReference type="AlphaFoldDB" id="A0A267EG83"/>
<organism evidence="1 2">
    <name type="scientific">Macrostomum lignano</name>
    <dbReference type="NCBI Taxonomy" id="282301"/>
    <lineage>
        <taxon>Eukaryota</taxon>
        <taxon>Metazoa</taxon>
        <taxon>Spiralia</taxon>
        <taxon>Lophotrochozoa</taxon>
        <taxon>Platyhelminthes</taxon>
        <taxon>Rhabditophora</taxon>
        <taxon>Macrostomorpha</taxon>
        <taxon>Macrostomida</taxon>
        <taxon>Macrostomidae</taxon>
        <taxon>Macrostomum</taxon>
    </lineage>
</organism>
<accession>A0A267EG83</accession>
<dbReference type="EMBL" id="NIVC01002142">
    <property type="protein sequence ID" value="PAA60530.1"/>
    <property type="molecule type" value="Genomic_DNA"/>
</dbReference>
<proteinExistence type="predicted"/>
<dbReference type="Proteomes" id="UP000215902">
    <property type="component" value="Unassembled WGS sequence"/>
</dbReference>
<sequence>MACLYRPSVRTAFLNSTTNLTHPVRLAWNSTIKQLVVLDEVDSCQYLLNLFSITEEKKYVFELKSESQSSEPVKSLATPCVLCSSSGTLLSVLSSEGPQIVCMDDACTSVLRTVRLSVRKPVTDMCWSDQTLLVCSGGEVCAIQEVIDDADDRAFVAESAIVTKKVGKKKAASRAEAPTQPVSPTASVVNLADVVETVACYQPILATDSVSIASLSDQCFVVSRSTHSIFVYNSHWNCVGSLNVTNHDGSAIVIRPHCIRACSEGQLIVILDQAGQTVTVCQPDGQLRFQVGPRFSSCYSLANSEDAVSTGDVLIICNPNRGLFLVSLNGPTVGKMTVKKNQIRLNRPVRLAWSCERRIVFVVDQAGQNRYGLAAFSVQQQFVPNMLQQCAVLPDQLLSLSTPCILASAEGILISLLTSEGPKILCLSSDCLSIVRVVRLSLAGAVKDMCWLPDNRLGICSDGALWTVDSGSCSFHPEKKLRDSNDPRFAKSTANASAVSAAYLSGQCYMLEQPTQAVRVYDSFGNQLGELAVTDPTSGETISNLRPHCVRASQKLQLVIVLDRAACSVHVCRPDGGLYFSVGPQFNDAFSLLTPEDAVAADSILLICSPEFALYLVSLKRPATWRTVVTKRRCGLACPVRLAWLASRQWLVVADQLPDRVFYRIQPFSISSNEKAATLFKQCLPVVIESLTRPSLLCGRDCILAACSRPNNSNIIVLIAAGAHQLVQQFSDGEATADSLAVTDLFWWDQRLAGCHGNRLLLWPDVHYESYSDASCQPYVESAAFLSPDRGFVLELPSGSVQLSKSLGHLSADKLRLTQSGQAEFVPQPARVRVCSERGLLILLDPSAEAVHVCDSEGGLWFSVGPRFGTDSSLSKPSDAISTGELLAICSPDRGLFLVSLEQPSQWRTTIKKERNKLRRPIRLAWSGSRQLLIVLDEVSTDRFSVSTFQIVKSPTAATLHLQAALRDPVRSLAVPSVLSSSGGFLLSALTEEGPRLLSVADDCSAVSTVADCQLPADGGAVTDMSWLKGELWLCCGGKLIKPDLAPSLSSITSTSSVQPDGPVISSV</sequence>
<dbReference type="Gene3D" id="2.120.10.30">
    <property type="entry name" value="TolB, C-terminal domain"/>
    <property type="match status" value="1"/>
</dbReference>
<protein>
    <submittedName>
        <fullName evidence="1">Uncharacterized protein</fullName>
    </submittedName>
</protein>
<evidence type="ECO:0000313" key="1">
    <source>
        <dbReference type="EMBL" id="PAA60530.1"/>
    </source>
</evidence>
<reference evidence="1 2" key="1">
    <citation type="submission" date="2017-06" db="EMBL/GenBank/DDBJ databases">
        <title>A platform for efficient transgenesis in Macrostomum lignano, a flatworm model organism for stem cell research.</title>
        <authorList>
            <person name="Berezikov E."/>
        </authorList>
    </citation>
    <scope>NUCLEOTIDE SEQUENCE [LARGE SCALE GENOMIC DNA]</scope>
    <source>
        <strain evidence="1">DV1</strain>
        <tissue evidence="1">Whole organism</tissue>
    </source>
</reference>
<dbReference type="SUPFAM" id="SSF101898">
    <property type="entry name" value="NHL repeat"/>
    <property type="match status" value="1"/>
</dbReference>
<dbReference type="SUPFAM" id="SSF75011">
    <property type="entry name" value="3-carboxy-cis,cis-mucoante lactonizing enzyme"/>
    <property type="match status" value="1"/>
</dbReference>
<dbReference type="InterPro" id="IPR011042">
    <property type="entry name" value="6-blade_b-propeller_TolB-like"/>
</dbReference>
<name>A0A267EG83_9PLAT</name>
<keyword evidence="2" id="KW-1185">Reference proteome</keyword>
<gene>
    <name evidence="1" type="ORF">BOX15_Mlig001956g4</name>
</gene>